<protein>
    <submittedName>
        <fullName evidence="3">Uncharacterized protein</fullName>
    </submittedName>
</protein>
<feature type="transmembrane region" description="Helical" evidence="2">
    <location>
        <begin position="129"/>
        <end position="153"/>
    </location>
</feature>
<proteinExistence type="predicted"/>
<evidence type="ECO:0000256" key="1">
    <source>
        <dbReference type="SAM" id="MobiDB-lite"/>
    </source>
</evidence>
<dbReference type="AlphaFoldDB" id="A0A0G0Z878"/>
<keyword evidence="2" id="KW-0812">Transmembrane</keyword>
<feature type="transmembrane region" description="Helical" evidence="2">
    <location>
        <begin position="322"/>
        <end position="350"/>
    </location>
</feature>
<dbReference type="EMBL" id="LCBL01000002">
    <property type="protein sequence ID" value="KKS09228.1"/>
    <property type="molecule type" value="Genomic_DNA"/>
</dbReference>
<feature type="transmembrane region" description="Helical" evidence="2">
    <location>
        <begin position="371"/>
        <end position="394"/>
    </location>
</feature>
<feature type="region of interest" description="Disordered" evidence="1">
    <location>
        <begin position="71"/>
        <end position="105"/>
    </location>
</feature>
<evidence type="ECO:0000313" key="4">
    <source>
        <dbReference type="Proteomes" id="UP000033869"/>
    </source>
</evidence>
<comment type="caution">
    <text evidence="3">The sequence shown here is derived from an EMBL/GenBank/DDBJ whole genome shotgun (WGS) entry which is preliminary data.</text>
</comment>
<keyword evidence="2" id="KW-1133">Transmembrane helix</keyword>
<feature type="transmembrane region" description="Helical" evidence="2">
    <location>
        <begin position="165"/>
        <end position="191"/>
    </location>
</feature>
<accession>A0A0G0Z878</accession>
<evidence type="ECO:0000313" key="3">
    <source>
        <dbReference type="EMBL" id="KKS09228.1"/>
    </source>
</evidence>
<gene>
    <name evidence="3" type="ORF">UU65_C0002G0006</name>
</gene>
<name>A0A0G0Z878_UNCC2</name>
<feature type="transmembrane region" description="Helical" evidence="2">
    <location>
        <begin position="211"/>
        <end position="231"/>
    </location>
</feature>
<reference evidence="3 4" key="1">
    <citation type="journal article" date="2015" name="Nature">
        <title>rRNA introns, odd ribosomes, and small enigmatic genomes across a large radiation of phyla.</title>
        <authorList>
            <person name="Brown C.T."/>
            <person name="Hug L.A."/>
            <person name="Thomas B.C."/>
            <person name="Sharon I."/>
            <person name="Castelle C.J."/>
            <person name="Singh A."/>
            <person name="Wilkins M.J."/>
            <person name="Williams K.H."/>
            <person name="Banfield J.F."/>
        </authorList>
    </citation>
    <scope>NUCLEOTIDE SEQUENCE [LARGE SCALE GENOMIC DNA]</scope>
</reference>
<evidence type="ECO:0000256" key="2">
    <source>
        <dbReference type="SAM" id="Phobius"/>
    </source>
</evidence>
<feature type="transmembrane region" description="Helical" evidence="2">
    <location>
        <begin position="237"/>
        <end position="255"/>
    </location>
</feature>
<sequence length="497" mass="54283">MVNQQIVDYIKNQLARGNNKTQVKNSLISVGWKEEAIGEAFEAIDNESKALAASSTPPLDSVKVAEGFNTYDQPSSELSGVNLMPGADPSNNPQDPENFVSSNSRGTAERLPGGMALLKEAISIYKTNFALFIKILSIPIGLSLITGVLSSFITKDFSSGLMMGLVGLIGLLSLVSFIVNIISQIAFLYGLSKRDEGITPSQAYKNSLSRFFSYLWIVILLVMIVFGGFLLFIIPGFIFSLWFSFAIFVLISEDIRGMDALLRSKMYMRGQFGAVGWRITFLFLIALAIFIPIMIAFAAFSFTSNPGMFSGAVSEPSPAMSILNILVNSISMATMAPIASIYSFLIYSHLRQIKKEEAQEFVPTSRQRRGFFAAGCWGLVAIIIIPAVLIFGVAKYMSTGGGSNILKSISEANAVKNNLESYYNEHKSYPVSLEELLSVESGISNKNNFNPFDFTYEQLEDGNDYKLCIKNMGPELACFQGSDVGGQTGSTIPTFSN</sequence>
<dbReference type="Proteomes" id="UP000033869">
    <property type="component" value="Unassembled WGS sequence"/>
</dbReference>
<keyword evidence="2" id="KW-0472">Membrane</keyword>
<feature type="compositionally biased region" description="Polar residues" evidence="1">
    <location>
        <begin position="89"/>
        <end position="105"/>
    </location>
</feature>
<feature type="transmembrane region" description="Helical" evidence="2">
    <location>
        <begin position="275"/>
        <end position="302"/>
    </location>
</feature>
<organism evidence="3 4">
    <name type="scientific">candidate division CPR2 bacterium GW2011_GWC1_41_48</name>
    <dbReference type="NCBI Taxonomy" id="1618344"/>
    <lineage>
        <taxon>Bacteria</taxon>
        <taxon>Bacteria division CPR2</taxon>
    </lineage>
</organism>